<gene>
    <name evidence="1" type="ORF">BV25DRAFT_1915954</name>
</gene>
<name>A0ACB8T1R0_9AGAM</name>
<keyword evidence="2" id="KW-1185">Reference proteome</keyword>
<protein>
    <submittedName>
        <fullName evidence="1">Acyl-CoA N-acyltransferase</fullName>
    </submittedName>
</protein>
<accession>A0ACB8T1R0</accession>
<dbReference type="EMBL" id="MU277207">
    <property type="protein sequence ID" value="KAI0062407.1"/>
    <property type="molecule type" value="Genomic_DNA"/>
</dbReference>
<evidence type="ECO:0000313" key="2">
    <source>
        <dbReference type="Proteomes" id="UP000814140"/>
    </source>
</evidence>
<reference evidence="1" key="2">
    <citation type="journal article" date="2022" name="New Phytol.">
        <title>Evolutionary transition to the ectomycorrhizal habit in the genomes of a hyperdiverse lineage of mushroom-forming fungi.</title>
        <authorList>
            <person name="Looney B."/>
            <person name="Miyauchi S."/>
            <person name="Morin E."/>
            <person name="Drula E."/>
            <person name="Courty P.E."/>
            <person name="Kohler A."/>
            <person name="Kuo A."/>
            <person name="LaButti K."/>
            <person name="Pangilinan J."/>
            <person name="Lipzen A."/>
            <person name="Riley R."/>
            <person name="Andreopoulos W."/>
            <person name="He G."/>
            <person name="Johnson J."/>
            <person name="Nolan M."/>
            <person name="Tritt A."/>
            <person name="Barry K.W."/>
            <person name="Grigoriev I.V."/>
            <person name="Nagy L.G."/>
            <person name="Hibbett D."/>
            <person name="Henrissat B."/>
            <person name="Matheny P.B."/>
            <person name="Labbe J."/>
            <person name="Martin F.M."/>
        </authorList>
    </citation>
    <scope>NUCLEOTIDE SEQUENCE</scope>
    <source>
        <strain evidence="1">HHB10654</strain>
    </source>
</reference>
<comment type="caution">
    <text evidence="1">The sequence shown here is derived from an EMBL/GenBank/DDBJ whole genome shotgun (WGS) entry which is preliminary data.</text>
</comment>
<sequence>MSISKIQVRHVQTFTEKDVQQVIDIWSQAYRDDEFIRTTTRGIPELFEKFIHATFIAAMRGGEIYFATHEDNTVAGVAAWYPPGRLAFDSPEQAEGGYNELFDRHPELVDWWMDFLPKFSTEALGEGFKLASWHLMFIGVRPELQRHGVGRALIEHVKQIAEREGKALCVEAGTEDTIAFYQDCGFFIRGSQVDWKNPTQNLPTWVLSTKI</sequence>
<organism evidence="1 2">
    <name type="scientific">Artomyces pyxidatus</name>
    <dbReference type="NCBI Taxonomy" id="48021"/>
    <lineage>
        <taxon>Eukaryota</taxon>
        <taxon>Fungi</taxon>
        <taxon>Dikarya</taxon>
        <taxon>Basidiomycota</taxon>
        <taxon>Agaricomycotina</taxon>
        <taxon>Agaricomycetes</taxon>
        <taxon>Russulales</taxon>
        <taxon>Auriscalpiaceae</taxon>
        <taxon>Artomyces</taxon>
    </lineage>
</organism>
<evidence type="ECO:0000313" key="1">
    <source>
        <dbReference type="EMBL" id="KAI0062407.1"/>
    </source>
</evidence>
<dbReference type="Proteomes" id="UP000814140">
    <property type="component" value="Unassembled WGS sequence"/>
</dbReference>
<reference evidence="1" key="1">
    <citation type="submission" date="2021-03" db="EMBL/GenBank/DDBJ databases">
        <authorList>
            <consortium name="DOE Joint Genome Institute"/>
            <person name="Ahrendt S."/>
            <person name="Looney B.P."/>
            <person name="Miyauchi S."/>
            <person name="Morin E."/>
            <person name="Drula E."/>
            <person name="Courty P.E."/>
            <person name="Chicoki N."/>
            <person name="Fauchery L."/>
            <person name="Kohler A."/>
            <person name="Kuo A."/>
            <person name="Labutti K."/>
            <person name="Pangilinan J."/>
            <person name="Lipzen A."/>
            <person name="Riley R."/>
            <person name="Andreopoulos W."/>
            <person name="He G."/>
            <person name="Johnson J."/>
            <person name="Barry K.W."/>
            <person name="Grigoriev I.V."/>
            <person name="Nagy L."/>
            <person name="Hibbett D."/>
            <person name="Henrissat B."/>
            <person name="Matheny P.B."/>
            <person name="Labbe J."/>
            <person name="Martin F."/>
        </authorList>
    </citation>
    <scope>NUCLEOTIDE SEQUENCE</scope>
    <source>
        <strain evidence="1">HHB10654</strain>
    </source>
</reference>
<proteinExistence type="predicted"/>